<dbReference type="CDD" id="cd01087">
    <property type="entry name" value="Prolidase"/>
    <property type="match status" value="1"/>
</dbReference>
<keyword evidence="11" id="KW-0031">Aminopeptidase</keyword>
<dbReference type="InterPro" id="IPR000994">
    <property type="entry name" value="Pept_M24"/>
</dbReference>
<comment type="cofactor">
    <cofactor evidence="2">
        <name>Mn(2+)</name>
        <dbReference type="ChEBI" id="CHEBI:29035"/>
    </cofactor>
</comment>
<dbReference type="InterPro" id="IPR029149">
    <property type="entry name" value="Creatin/AminoP/Spt16_N"/>
</dbReference>
<dbReference type="InterPro" id="IPR036005">
    <property type="entry name" value="Creatinase/aminopeptidase-like"/>
</dbReference>
<dbReference type="Pfam" id="PF05195">
    <property type="entry name" value="AMP_N"/>
    <property type="match status" value="1"/>
</dbReference>
<dbReference type="PANTHER" id="PTHR43226:SF4">
    <property type="entry name" value="XAA-PRO AMINOPEPTIDASE 3"/>
    <property type="match status" value="1"/>
</dbReference>
<dbReference type="PANTHER" id="PTHR43226">
    <property type="entry name" value="XAA-PRO AMINOPEPTIDASE 3"/>
    <property type="match status" value="1"/>
</dbReference>
<dbReference type="SUPFAM" id="SSF53092">
    <property type="entry name" value="Creatinase/prolidase N-terminal domain"/>
    <property type="match status" value="1"/>
</dbReference>
<evidence type="ECO:0000256" key="8">
    <source>
        <dbReference type="ARBA" id="ARBA00023049"/>
    </source>
</evidence>
<dbReference type="EC" id="3.4.11.9" evidence="4"/>
<evidence type="ECO:0000256" key="2">
    <source>
        <dbReference type="ARBA" id="ARBA00001936"/>
    </source>
</evidence>
<dbReference type="NCBIfam" id="NF008131">
    <property type="entry name" value="PRK10879.1"/>
    <property type="match status" value="1"/>
</dbReference>
<keyword evidence="6" id="KW-0479">Metal-binding</keyword>
<keyword evidence="12" id="KW-1185">Reference proteome</keyword>
<comment type="similarity">
    <text evidence="3">Belongs to the peptidase M24B family.</text>
</comment>
<feature type="domain" description="Aminopeptidase P N-terminal" evidence="10">
    <location>
        <begin position="3"/>
        <end position="137"/>
    </location>
</feature>
<evidence type="ECO:0000256" key="9">
    <source>
        <dbReference type="ARBA" id="ARBA00023211"/>
    </source>
</evidence>
<keyword evidence="7 11" id="KW-0378">Hydrolase</keyword>
<evidence type="ECO:0000256" key="1">
    <source>
        <dbReference type="ARBA" id="ARBA00001424"/>
    </source>
</evidence>
<keyword evidence="5" id="KW-0645">Protease</keyword>
<dbReference type="Proteomes" id="UP001620597">
    <property type="component" value="Unassembled WGS sequence"/>
</dbReference>
<evidence type="ECO:0000256" key="5">
    <source>
        <dbReference type="ARBA" id="ARBA00022670"/>
    </source>
</evidence>
<accession>A0ABW8NHJ0</accession>
<dbReference type="Gene3D" id="3.90.230.10">
    <property type="entry name" value="Creatinase/methionine aminopeptidase superfamily"/>
    <property type="match status" value="1"/>
</dbReference>
<sequence>MKLEASEYARRRQQLMAQMSDNSIAIIPSAPVHVRNRDVEYLFRQDSDFYYLSGFDEEHSVLVLIPGREHGEYVLFCQEKIKQQEIWTGRRVGPEAAPDVLGADDAFPITDIDDILPGLIEGTDKIYANLGVSPDFDRQLMGWVNHIKAQVRNGSHPPREFSGLDHLLHEMRLIKSEAEIVLMQRAADISAAAHCRAMQMVQPGMFEYQLDAELMRTFMAAGSRWPAYPSIVGSGENGCILHYTRNDAPIQDGDLILIDAGCELDYYASDITRTFPANGRFSAEQKALYNLVLDAQYAALDWIKAGNHWNDPHDAAVTVLVEGLLALGLLSGDVDELLESGEYRRFYMHKTGHWLGMDVHDVGEYRIDGAPRLLENGMVMTVEPGLYVAPDDETVEARWRGIGIRIEDDVVVRPDGCDVLTAGVPKTVEEIEALMQGGMQGQLTD</sequence>
<dbReference type="SUPFAM" id="SSF55920">
    <property type="entry name" value="Creatinase/aminopeptidase"/>
    <property type="match status" value="1"/>
</dbReference>
<gene>
    <name evidence="11" type="primary">pepP</name>
    <name evidence="11" type="ORF">WG929_08455</name>
</gene>
<keyword evidence="9" id="KW-0464">Manganese</keyword>
<dbReference type="EMBL" id="JBBKTX010000008">
    <property type="protein sequence ID" value="MFK4752438.1"/>
    <property type="molecule type" value="Genomic_DNA"/>
</dbReference>
<keyword evidence="8" id="KW-0482">Metalloprotease</keyword>
<evidence type="ECO:0000256" key="3">
    <source>
        <dbReference type="ARBA" id="ARBA00008766"/>
    </source>
</evidence>
<evidence type="ECO:0000256" key="4">
    <source>
        <dbReference type="ARBA" id="ARBA00012574"/>
    </source>
</evidence>
<dbReference type="GO" id="GO:0004177">
    <property type="term" value="F:aminopeptidase activity"/>
    <property type="evidence" value="ECO:0007669"/>
    <property type="project" value="UniProtKB-KW"/>
</dbReference>
<evidence type="ECO:0000313" key="12">
    <source>
        <dbReference type="Proteomes" id="UP001620597"/>
    </source>
</evidence>
<reference evidence="11 12" key="1">
    <citation type="submission" date="2024-03" db="EMBL/GenBank/DDBJ databases">
        <title>High-quality draft genome sequence of Oceanobacter sp. wDCs-4.</title>
        <authorList>
            <person name="Dong C."/>
        </authorList>
    </citation>
    <scope>NUCLEOTIDE SEQUENCE [LARGE SCALE GENOMIC DNA]</scope>
    <source>
        <strain evidence="12">wDCs-4</strain>
    </source>
</reference>
<dbReference type="Pfam" id="PF00557">
    <property type="entry name" value="Peptidase_M24"/>
    <property type="match status" value="1"/>
</dbReference>
<name>A0ABW8NHJ0_9GAMM</name>
<evidence type="ECO:0000313" key="11">
    <source>
        <dbReference type="EMBL" id="MFK4752438.1"/>
    </source>
</evidence>
<dbReference type="SMART" id="SM01011">
    <property type="entry name" value="AMP_N"/>
    <property type="match status" value="1"/>
</dbReference>
<evidence type="ECO:0000256" key="6">
    <source>
        <dbReference type="ARBA" id="ARBA00022723"/>
    </source>
</evidence>
<evidence type="ECO:0000259" key="10">
    <source>
        <dbReference type="SMART" id="SM01011"/>
    </source>
</evidence>
<dbReference type="InterPro" id="IPR052433">
    <property type="entry name" value="X-Pro_dipept-like"/>
</dbReference>
<proteinExistence type="inferred from homology"/>
<protein>
    <recommendedName>
        <fullName evidence="4">Xaa-Pro aminopeptidase</fullName>
        <ecNumber evidence="4">3.4.11.9</ecNumber>
    </recommendedName>
</protein>
<dbReference type="InterPro" id="IPR007865">
    <property type="entry name" value="Aminopep_P_N"/>
</dbReference>
<dbReference type="Gene3D" id="3.40.350.10">
    <property type="entry name" value="Creatinase/prolidase N-terminal domain"/>
    <property type="match status" value="1"/>
</dbReference>
<comment type="caution">
    <text evidence="11">The sequence shown here is derived from an EMBL/GenBank/DDBJ whole genome shotgun (WGS) entry which is preliminary data.</text>
</comment>
<comment type="catalytic activity">
    <reaction evidence="1">
        <text>Release of any N-terminal amino acid, including proline, that is linked to proline, even from a dipeptide or tripeptide.</text>
        <dbReference type="EC" id="3.4.11.9"/>
    </reaction>
</comment>
<dbReference type="RefSeq" id="WP_416205714.1">
    <property type="nucleotide sequence ID" value="NZ_JBBKTX010000008.1"/>
</dbReference>
<organism evidence="11 12">
    <name type="scientific">Oceanobacter antarcticus</name>
    <dbReference type="NCBI Taxonomy" id="3133425"/>
    <lineage>
        <taxon>Bacteria</taxon>
        <taxon>Pseudomonadati</taxon>
        <taxon>Pseudomonadota</taxon>
        <taxon>Gammaproteobacteria</taxon>
        <taxon>Oceanospirillales</taxon>
        <taxon>Oceanospirillaceae</taxon>
        <taxon>Oceanobacter</taxon>
    </lineage>
</organism>
<evidence type="ECO:0000256" key="7">
    <source>
        <dbReference type="ARBA" id="ARBA00022801"/>
    </source>
</evidence>